<dbReference type="InterPro" id="IPR050739">
    <property type="entry name" value="MFP"/>
</dbReference>
<dbReference type="EMBL" id="MG373778">
    <property type="protein sequence ID" value="AVH79639.1"/>
    <property type="molecule type" value="Genomic_DNA"/>
</dbReference>
<keyword evidence="4 7" id="KW-1133">Transmembrane helix</keyword>
<evidence type="ECO:0000256" key="2">
    <source>
        <dbReference type="ARBA" id="ARBA00009477"/>
    </source>
</evidence>
<dbReference type="PRINTS" id="PR01490">
    <property type="entry name" value="RTXTOXIND"/>
</dbReference>
<feature type="domain" description="Multidrug resistance protein MdtA-like barrel-sandwich hybrid" evidence="8">
    <location>
        <begin position="74"/>
        <end position="110"/>
    </location>
</feature>
<dbReference type="AlphaFoldDB" id="A0A2P0ZGW1"/>
<dbReference type="PANTHER" id="PTHR30386:SF26">
    <property type="entry name" value="TRANSPORT PROTEIN COMB"/>
    <property type="match status" value="1"/>
</dbReference>
<dbReference type="SUPFAM" id="SSF111369">
    <property type="entry name" value="HlyD-like secretion proteins"/>
    <property type="match status" value="1"/>
</dbReference>
<protein>
    <submittedName>
        <fullName evidence="9">Secretion protein HlyD</fullName>
    </submittedName>
</protein>
<dbReference type="InterPro" id="IPR022275">
    <property type="entry name" value="NHPM_bacteriocin_SS_HylD"/>
</dbReference>
<reference evidence="9" key="1">
    <citation type="journal article" date="2018" name="Science">
        <title>Natural noncanonical protein splicing yields products with diverse ?-amino acid residues.</title>
        <authorList>
            <person name="Morinaka B.I."/>
            <person name="Lakis E."/>
            <person name="Verest M."/>
            <person name="Helf M.J."/>
            <person name="Scalvenzi T."/>
            <person name="Vagstad A.L."/>
            <person name="Sims J."/>
            <person name="Sunagawa S."/>
            <person name="Gugger M."/>
            <person name="Piel J."/>
        </authorList>
    </citation>
    <scope>NUCLEOTIDE SEQUENCE</scope>
    <source>
        <strain evidence="9">PCC 8009</strain>
    </source>
</reference>
<dbReference type="Pfam" id="PF25917">
    <property type="entry name" value="BSH_RND"/>
    <property type="match status" value="1"/>
</dbReference>
<evidence type="ECO:0000256" key="7">
    <source>
        <dbReference type="SAM" id="Phobius"/>
    </source>
</evidence>
<accession>A0A2P0ZGW1</accession>
<sequence length="482" mass="53504">MLHQKRSIFRKESLERLSSPERLDQLMQVVSPKSWLPLVALGSLVGVAVIWSIYGRIPITVEGRGVMIYPSKVVPLQAKSAGQILALNVKTGDIVKKGQVLATIDQTELRKQLQQQRAKLTELQSLDQATSSLQGQRLEQEKGSMQQQSLYLQQRIRELQALSPLLKSTSNVSLEQQRQGLEQRLQESQALTPVLKRRMETRQQLHQQQGAISGDEALQAEQEYLQNLEKIADLTAQLKELDYKKTEQEKAHRENLSTIANLQAQLKELDSKQASVAQQDLENANIRKKEIQEVKREIAKLELQLGDSSQIISQHSGRILELTVTSGQVVNAGTRLGTIEAEDSADKLVGVTYFSVGDGKKIQPGMTIQITPQIVKRQRFGGIVGTVSKVSQFPITKEAAASEVGNADVVESLVAQRQEGLMQVFADLELDATTPSGYKWSSSTGPQTKISPGTTTIVRVKVEERAPITFVLPILREYSGIY</sequence>
<comment type="subcellular location">
    <subcellularLocation>
        <location evidence="1">Membrane</location>
        <topology evidence="1">Single-pass membrane protein</topology>
    </subcellularLocation>
</comment>
<dbReference type="PANTHER" id="PTHR30386">
    <property type="entry name" value="MEMBRANE FUSION SUBUNIT OF EMRAB-TOLC MULTIDRUG EFFLUX PUMP"/>
    <property type="match status" value="1"/>
</dbReference>
<feature type="transmembrane region" description="Helical" evidence="7">
    <location>
        <begin position="35"/>
        <end position="54"/>
    </location>
</feature>
<feature type="coiled-coil region" evidence="6">
    <location>
        <begin position="231"/>
        <end position="311"/>
    </location>
</feature>
<name>A0A2P0ZGW1_NOSS8</name>
<evidence type="ECO:0000259" key="8">
    <source>
        <dbReference type="Pfam" id="PF25917"/>
    </source>
</evidence>
<evidence type="ECO:0000256" key="5">
    <source>
        <dbReference type="ARBA" id="ARBA00023136"/>
    </source>
</evidence>
<evidence type="ECO:0000256" key="1">
    <source>
        <dbReference type="ARBA" id="ARBA00004167"/>
    </source>
</evidence>
<evidence type="ECO:0000256" key="4">
    <source>
        <dbReference type="ARBA" id="ARBA00022989"/>
    </source>
</evidence>
<keyword evidence="5 7" id="KW-0472">Membrane</keyword>
<dbReference type="InterPro" id="IPR058625">
    <property type="entry name" value="MdtA-like_BSH"/>
</dbReference>
<evidence type="ECO:0000256" key="6">
    <source>
        <dbReference type="SAM" id="Coils"/>
    </source>
</evidence>
<keyword evidence="3 7" id="KW-0812">Transmembrane</keyword>
<evidence type="ECO:0000313" key="9">
    <source>
        <dbReference type="EMBL" id="AVH79639.1"/>
    </source>
</evidence>
<evidence type="ECO:0000256" key="3">
    <source>
        <dbReference type="ARBA" id="ARBA00022692"/>
    </source>
</evidence>
<dbReference type="NCBIfam" id="TIGR03794">
    <property type="entry name" value="NHLM_micro_HlyD"/>
    <property type="match status" value="1"/>
</dbReference>
<keyword evidence="6" id="KW-0175">Coiled coil</keyword>
<organism evidence="9">
    <name type="scientific">Nostoc sp. (strain PCC 8009)</name>
    <dbReference type="NCBI Taxonomy" id="29413"/>
    <lineage>
        <taxon>Bacteria</taxon>
        <taxon>Bacillati</taxon>
        <taxon>Cyanobacteriota</taxon>
        <taxon>Cyanophyceae</taxon>
        <taxon>Nostocales</taxon>
        <taxon>Nostocaceae</taxon>
        <taxon>Nostoc</taxon>
    </lineage>
</organism>
<proteinExistence type="inferred from homology"/>
<dbReference type="GO" id="GO:0016020">
    <property type="term" value="C:membrane"/>
    <property type="evidence" value="ECO:0007669"/>
    <property type="project" value="UniProtKB-SubCell"/>
</dbReference>
<dbReference type="Gene3D" id="2.40.50.100">
    <property type="match status" value="1"/>
</dbReference>
<comment type="similarity">
    <text evidence="2">Belongs to the membrane fusion protein (MFP) (TC 8.A.1) family.</text>
</comment>